<dbReference type="Gene3D" id="3.40.30.10">
    <property type="entry name" value="Glutaredoxin"/>
    <property type="match status" value="1"/>
</dbReference>
<keyword evidence="11" id="KW-1185">Reference proteome</keyword>
<dbReference type="InterPro" id="IPR051470">
    <property type="entry name" value="Thiol:disulfide_interchange"/>
</dbReference>
<dbReference type="Pfam" id="PF10411">
    <property type="entry name" value="DsbC_N"/>
    <property type="match status" value="1"/>
</dbReference>
<dbReference type="RefSeq" id="WP_092406178.1">
    <property type="nucleotide sequence ID" value="NZ_FOVF01000006.1"/>
</dbReference>
<dbReference type="PANTHER" id="PTHR35272:SF3">
    <property type="entry name" value="THIOL:DISULFIDE INTERCHANGE PROTEIN DSBC"/>
    <property type="match status" value="1"/>
</dbReference>
<proteinExistence type="inferred from homology"/>
<keyword evidence="3 7" id="KW-0732">Signal</keyword>
<dbReference type="InterPro" id="IPR036249">
    <property type="entry name" value="Thioredoxin-like_sf"/>
</dbReference>
<evidence type="ECO:0000256" key="1">
    <source>
        <dbReference type="ARBA" id="ARBA00004418"/>
    </source>
</evidence>
<accession>A0A1I4WW48</accession>
<name>A0A1I4WW48_9GAMM</name>
<dbReference type="SUPFAM" id="SSF52833">
    <property type="entry name" value="Thioredoxin-like"/>
    <property type="match status" value="1"/>
</dbReference>
<evidence type="ECO:0000256" key="4">
    <source>
        <dbReference type="ARBA" id="ARBA00022764"/>
    </source>
</evidence>
<dbReference type="GO" id="GO:0042597">
    <property type="term" value="C:periplasmic space"/>
    <property type="evidence" value="ECO:0007669"/>
    <property type="project" value="UniProtKB-SubCell"/>
</dbReference>
<dbReference type="InterPro" id="IPR018950">
    <property type="entry name" value="DiS-bond_isomerase_DsbC/G_N"/>
</dbReference>
<comment type="function">
    <text evidence="7">Required for disulfide bond formation in some periplasmic proteins. Acts by transferring its disulfide bond to other proteins and is reduced in the process.</text>
</comment>
<dbReference type="InterPro" id="IPR012336">
    <property type="entry name" value="Thioredoxin-like_fold"/>
</dbReference>
<evidence type="ECO:0000256" key="2">
    <source>
        <dbReference type="ARBA" id="ARBA00009813"/>
    </source>
</evidence>
<evidence type="ECO:0000313" key="10">
    <source>
        <dbReference type="EMBL" id="SFN17426.1"/>
    </source>
</evidence>
<dbReference type="Pfam" id="PF13098">
    <property type="entry name" value="Thioredoxin_2"/>
    <property type="match status" value="1"/>
</dbReference>
<dbReference type="Gene3D" id="3.10.450.70">
    <property type="entry name" value="Disulphide bond isomerase, DsbC/G, N-terminal"/>
    <property type="match status" value="1"/>
</dbReference>
<evidence type="ECO:0000256" key="3">
    <source>
        <dbReference type="ARBA" id="ARBA00022729"/>
    </source>
</evidence>
<evidence type="ECO:0000256" key="5">
    <source>
        <dbReference type="ARBA" id="ARBA00023157"/>
    </source>
</evidence>
<comment type="similarity">
    <text evidence="2 7">Belongs to the thioredoxin family. DsbC subfamily.</text>
</comment>
<comment type="subcellular location">
    <subcellularLocation>
        <location evidence="1 7">Periplasm</location>
    </subcellularLocation>
</comment>
<protein>
    <recommendedName>
        <fullName evidence="7">Thiol:disulfide interchange protein</fullName>
    </recommendedName>
</protein>
<evidence type="ECO:0000256" key="7">
    <source>
        <dbReference type="RuleBase" id="RU364038"/>
    </source>
</evidence>
<evidence type="ECO:0000259" key="8">
    <source>
        <dbReference type="Pfam" id="PF10411"/>
    </source>
</evidence>
<gene>
    <name evidence="10" type="ORF">SAMN05216289_10682</name>
</gene>
<dbReference type="STRING" id="578942.SAMN05216289_10682"/>
<keyword evidence="5" id="KW-1015">Disulfide bond</keyword>
<dbReference type="EMBL" id="FOVF01000006">
    <property type="protein sequence ID" value="SFN17426.1"/>
    <property type="molecule type" value="Genomic_DNA"/>
</dbReference>
<keyword evidence="6 7" id="KW-0676">Redox-active center</keyword>
<dbReference type="PANTHER" id="PTHR35272">
    <property type="entry name" value="THIOL:DISULFIDE INTERCHANGE PROTEIN DSBC-RELATED"/>
    <property type="match status" value="1"/>
</dbReference>
<feature type="signal peptide" evidence="7">
    <location>
        <begin position="1"/>
        <end position="21"/>
    </location>
</feature>
<feature type="chain" id="PRO_5011327791" description="Thiol:disulfide interchange protein" evidence="7">
    <location>
        <begin position="22"/>
        <end position="253"/>
    </location>
</feature>
<dbReference type="InterPro" id="IPR009094">
    <property type="entry name" value="DiS-bond_isomerase_DsbC/G_N_sf"/>
</dbReference>
<dbReference type="Proteomes" id="UP000198575">
    <property type="component" value="Unassembled WGS sequence"/>
</dbReference>
<evidence type="ECO:0000313" key="11">
    <source>
        <dbReference type="Proteomes" id="UP000198575"/>
    </source>
</evidence>
<dbReference type="CDD" id="cd03020">
    <property type="entry name" value="DsbA_DsbC_DsbG"/>
    <property type="match status" value="1"/>
</dbReference>
<keyword evidence="4 7" id="KW-0574">Periplasm</keyword>
<reference evidence="10 11" key="1">
    <citation type="submission" date="2016-10" db="EMBL/GenBank/DDBJ databases">
        <authorList>
            <person name="de Groot N.N."/>
        </authorList>
    </citation>
    <scope>NUCLEOTIDE SEQUENCE [LARGE SCALE GENOMIC DNA]</scope>
    <source>
        <strain evidence="10 11">CGMCC 1.7659</strain>
    </source>
</reference>
<feature type="domain" description="Disulphide bond isomerase DsbC/G N-terminal" evidence="8">
    <location>
        <begin position="20"/>
        <end position="86"/>
    </location>
</feature>
<dbReference type="OrthoDB" id="12976at2"/>
<dbReference type="AlphaFoldDB" id="A0A1I4WW48"/>
<dbReference type="SUPFAM" id="SSF54423">
    <property type="entry name" value="DsbC/DsbG N-terminal domain-like"/>
    <property type="match status" value="1"/>
</dbReference>
<dbReference type="InterPro" id="IPR033954">
    <property type="entry name" value="DiS-bond_Isoase_DsbC/G"/>
</dbReference>
<organism evidence="10 11">
    <name type="scientific">Dokdonella immobilis</name>
    <dbReference type="NCBI Taxonomy" id="578942"/>
    <lineage>
        <taxon>Bacteria</taxon>
        <taxon>Pseudomonadati</taxon>
        <taxon>Pseudomonadota</taxon>
        <taxon>Gammaproteobacteria</taxon>
        <taxon>Lysobacterales</taxon>
        <taxon>Rhodanobacteraceae</taxon>
        <taxon>Dokdonella</taxon>
    </lineage>
</organism>
<evidence type="ECO:0000256" key="6">
    <source>
        <dbReference type="ARBA" id="ARBA00023284"/>
    </source>
</evidence>
<feature type="domain" description="Thioredoxin-like fold" evidence="9">
    <location>
        <begin position="114"/>
        <end position="218"/>
    </location>
</feature>
<sequence>MKVLCALCVVVSSAILGQAEAAEGDAARAAIQKIAPMQQVSAFRKSALPGYYEGVIAGQVAYASEDGRYLVRGPVEDLEKGVSLSEASMAAKRRELLATLGPKERLSFAPAKPKYRITVFTDVDCPFCRRLHSRIDDYNALGIAFDYVFFPLSIHPGADLKSIAVWCSADRQLAYTAALRGQSPGAHDCPNPLTRMRHAGSEIGVVQTPTAIAADGSVIDSTILMSPQRLLAQLQRISAVADPSALAASAAGR</sequence>
<evidence type="ECO:0000259" key="9">
    <source>
        <dbReference type="Pfam" id="PF13098"/>
    </source>
</evidence>